<dbReference type="InterPro" id="IPR020904">
    <property type="entry name" value="Sc_DH/Rdtase_CS"/>
</dbReference>
<dbReference type="RefSeq" id="WP_118924048.1">
    <property type="nucleotide sequence ID" value="NZ_QWEG01000017.1"/>
</dbReference>
<dbReference type="PRINTS" id="PR00081">
    <property type="entry name" value="GDHRDH"/>
</dbReference>
<dbReference type="InterPro" id="IPR002347">
    <property type="entry name" value="SDR_fam"/>
</dbReference>
<keyword evidence="2" id="KW-0560">Oxidoreductase</keyword>
<dbReference type="OrthoDB" id="9775296at2"/>
<dbReference type="SUPFAM" id="SSF51735">
    <property type="entry name" value="NAD(P)-binding Rossmann-fold domains"/>
    <property type="match status" value="1"/>
</dbReference>
<organism evidence="5 6">
    <name type="scientific">Neobacillus notoginsengisoli</name>
    <dbReference type="NCBI Taxonomy" id="1578198"/>
    <lineage>
        <taxon>Bacteria</taxon>
        <taxon>Bacillati</taxon>
        <taxon>Bacillota</taxon>
        <taxon>Bacilli</taxon>
        <taxon>Bacillales</taxon>
        <taxon>Bacillaceae</taxon>
        <taxon>Neobacillus</taxon>
    </lineage>
</organism>
<comment type="similarity">
    <text evidence="1 3">Belongs to the short-chain dehydrogenases/reductases (SDR) family.</text>
</comment>
<evidence type="ECO:0000313" key="6">
    <source>
        <dbReference type="Proteomes" id="UP000284416"/>
    </source>
</evidence>
<evidence type="ECO:0000256" key="3">
    <source>
        <dbReference type="RuleBase" id="RU000363"/>
    </source>
</evidence>
<feature type="domain" description="Ketoreductase" evidence="4">
    <location>
        <begin position="2"/>
        <end position="182"/>
    </location>
</feature>
<dbReference type="EMBL" id="QWEG01000017">
    <property type="protein sequence ID" value="RHW33349.1"/>
    <property type="molecule type" value="Genomic_DNA"/>
</dbReference>
<dbReference type="GO" id="GO:0016020">
    <property type="term" value="C:membrane"/>
    <property type="evidence" value="ECO:0007669"/>
    <property type="project" value="TreeGrafter"/>
</dbReference>
<dbReference type="Gene3D" id="3.40.50.720">
    <property type="entry name" value="NAD(P)-binding Rossmann-like Domain"/>
    <property type="match status" value="1"/>
</dbReference>
<evidence type="ECO:0000256" key="1">
    <source>
        <dbReference type="ARBA" id="ARBA00006484"/>
    </source>
</evidence>
<keyword evidence="6" id="KW-1185">Reference proteome</keyword>
<sequence>METFVITGAGSGLGQEMALLLAKKGWDILLTGRTLDKLAAVKKEIEAAGGSADTLVLDVSDSAALPEKLGQALAGKTVAGLINNAGVGYFGPLMEMNNPEIEEMFQINTLGTIYMTKAILPFLQKRQAGQVVNIISTAGLRGKVNESVYAATKFAVRGFTESLQKEYEGNGITFTAAYMGGMNTPFWENSSLVSDPSRLRSAREIAEIIVNRLGEKEIIIESQKS</sequence>
<dbReference type="SMART" id="SM00822">
    <property type="entry name" value="PKS_KR"/>
    <property type="match status" value="1"/>
</dbReference>
<evidence type="ECO:0000313" key="5">
    <source>
        <dbReference type="EMBL" id="RHW33349.1"/>
    </source>
</evidence>
<evidence type="ECO:0000256" key="2">
    <source>
        <dbReference type="ARBA" id="ARBA00023002"/>
    </source>
</evidence>
<comment type="caution">
    <text evidence="5">The sequence shown here is derived from an EMBL/GenBank/DDBJ whole genome shotgun (WGS) entry which is preliminary data.</text>
</comment>
<reference evidence="5 6" key="1">
    <citation type="journal article" date="2017" name="Int. J. Syst. Evol. Microbiol.">
        <title>Bacillus notoginsengisoli sp. nov., a novel bacterium isolated from the rhizosphere of Panax notoginseng.</title>
        <authorList>
            <person name="Zhang M.Y."/>
            <person name="Cheng J."/>
            <person name="Cai Y."/>
            <person name="Zhang T.Y."/>
            <person name="Wu Y.Y."/>
            <person name="Manikprabhu D."/>
            <person name="Li W.J."/>
            <person name="Zhang Y.X."/>
        </authorList>
    </citation>
    <scope>NUCLEOTIDE SEQUENCE [LARGE SCALE GENOMIC DNA]</scope>
    <source>
        <strain evidence="5 6">JCM 30743</strain>
    </source>
</reference>
<dbReference type="PANTHER" id="PTHR44196:SF1">
    <property type="entry name" value="DEHYDROGENASE_REDUCTASE SDR FAMILY MEMBER 7B"/>
    <property type="match status" value="1"/>
</dbReference>
<dbReference type="InterPro" id="IPR036291">
    <property type="entry name" value="NAD(P)-bd_dom_sf"/>
</dbReference>
<dbReference type="GO" id="GO:0016491">
    <property type="term" value="F:oxidoreductase activity"/>
    <property type="evidence" value="ECO:0007669"/>
    <property type="project" value="UniProtKB-KW"/>
</dbReference>
<dbReference type="CDD" id="cd05233">
    <property type="entry name" value="SDR_c"/>
    <property type="match status" value="1"/>
</dbReference>
<gene>
    <name evidence="5" type="ORF">D1B31_20760</name>
</gene>
<dbReference type="InterPro" id="IPR057326">
    <property type="entry name" value="KR_dom"/>
</dbReference>
<dbReference type="PRINTS" id="PR00080">
    <property type="entry name" value="SDRFAMILY"/>
</dbReference>
<dbReference type="Proteomes" id="UP000284416">
    <property type="component" value="Unassembled WGS sequence"/>
</dbReference>
<dbReference type="Pfam" id="PF00106">
    <property type="entry name" value="adh_short"/>
    <property type="match status" value="1"/>
</dbReference>
<evidence type="ECO:0000259" key="4">
    <source>
        <dbReference type="SMART" id="SM00822"/>
    </source>
</evidence>
<dbReference type="PIRSF" id="PIRSF000126">
    <property type="entry name" value="11-beta-HSD1"/>
    <property type="match status" value="1"/>
</dbReference>
<accession>A0A417YJV0</accession>
<proteinExistence type="inferred from homology"/>
<protein>
    <submittedName>
        <fullName evidence="5">SDR family NAD(P)-dependent oxidoreductase</fullName>
    </submittedName>
</protein>
<dbReference type="PANTHER" id="PTHR44196">
    <property type="entry name" value="DEHYDROGENASE/REDUCTASE SDR FAMILY MEMBER 7B"/>
    <property type="match status" value="1"/>
</dbReference>
<dbReference type="PROSITE" id="PS00061">
    <property type="entry name" value="ADH_SHORT"/>
    <property type="match status" value="1"/>
</dbReference>
<name>A0A417YJV0_9BACI</name>
<dbReference type="AlphaFoldDB" id="A0A417YJV0"/>